<dbReference type="GO" id="GO:0003677">
    <property type="term" value="F:DNA binding"/>
    <property type="evidence" value="ECO:0007669"/>
    <property type="project" value="UniProtKB-KW"/>
</dbReference>
<dbReference type="RefSeq" id="WP_086414981.1">
    <property type="nucleotide sequence ID" value="NZ_CACRTT010000012.1"/>
</dbReference>
<comment type="similarity">
    <text evidence="1">Belongs to the LysR transcriptional regulatory family.</text>
</comment>
<accession>A0A844RMW1</accession>
<dbReference type="Proteomes" id="UP000436429">
    <property type="component" value="Unassembled WGS sequence"/>
</dbReference>
<dbReference type="Pfam" id="PF03466">
    <property type="entry name" value="LysR_substrate"/>
    <property type="match status" value="1"/>
</dbReference>
<dbReference type="InterPro" id="IPR036390">
    <property type="entry name" value="WH_DNA-bd_sf"/>
</dbReference>
<evidence type="ECO:0000256" key="3">
    <source>
        <dbReference type="ARBA" id="ARBA00023125"/>
    </source>
</evidence>
<evidence type="ECO:0000256" key="2">
    <source>
        <dbReference type="ARBA" id="ARBA00023015"/>
    </source>
</evidence>
<keyword evidence="4" id="KW-0804">Transcription</keyword>
<dbReference type="InterPro" id="IPR005119">
    <property type="entry name" value="LysR_subst-bd"/>
</dbReference>
<evidence type="ECO:0000256" key="4">
    <source>
        <dbReference type="ARBA" id="ARBA00023163"/>
    </source>
</evidence>
<dbReference type="GO" id="GO:0003700">
    <property type="term" value="F:DNA-binding transcription factor activity"/>
    <property type="evidence" value="ECO:0007669"/>
    <property type="project" value="InterPro"/>
</dbReference>
<dbReference type="PANTHER" id="PTHR30346:SF0">
    <property type="entry name" value="HCA OPERON TRANSCRIPTIONAL ACTIVATOR HCAR"/>
    <property type="match status" value="1"/>
</dbReference>
<dbReference type="GO" id="GO:0032993">
    <property type="term" value="C:protein-DNA complex"/>
    <property type="evidence" value="ECO:0007669"/>
    <property type="project" value="TreeGrafter"/>
</dbReference>
<name>A0A844RMW1_EGGLN</name>
<dbReference type="SUPFAM" id="SSF46785">
    <property type="entry name" value="Winged helix' DNA-binding domain"/>
    <property type="match status" value="1"/>
</dbReference>
<sequence>MHIEYLREYIELAQCLNFTEAARRSCITQSALSKHLVSIEKEFGTELVARDRHSVELTQAGHALLQEALAICERWDDARRRVNKAAAIPMLRIGGLLQNPRVLWIVSSVLSSNDQGSVSITCTYNQTFSKPFIDLLRDKEVDLVFTYQDEDQEKKIGDEFVRTPIFDDPFVVVVDATHPLASQKNIHMEDLAEKTLVRLSGPYYSWGWEHIEAVCTRHGFQPKQRSVFTQPGLDYSLVDLQNDALLLSQSALTGQFFARTETHRCIPVSDEDAHFSICAVRRKDDPNAALKLFMSRIAKLSL</sequence>
<dbReference type="Gene3D" id="1.10.10.10">
    <property type="entry name" value="Winged helix-like DNA-binding domain superfamily/Winged helix DNA-binding domain"/>
    <property type="match status" value="1"/>
</dbReference>
<dbReference type="InterPro" id="IPR036388">
    <property type="entry name" value="WH-like_DNA-bd_sf"/>
</dbReference>
<protein>
    <submittedName>
        <fullName evidence="5">LysR family transcriptional regulator</fullName>
    </submittedName>
</protein>
<gene>
    <name evidence="5" type="ORF">GO726_11115</name>
</gene>
<evidence type="ECO:0000313" key="5">
    <source>
        <dbReference type="EMBL" id="MVN33704.1"/>
    </source>
</evidence>
<evidence type="ECO:0000256" key="1">
    <source>
        <dbReference type="ARBA" id="ARBA00009437"/>
    </source>
</evidence>
<dbReference type="PANTHER" id="PTHR30346">
    <property type="entry name" value="TRANSCRIPTIONAL DUAL REGULATOR HCAR-RELATED"/>
    <property type="match status" value="1"/>
</dbReference>
<dbReference type="EMBL" id="WPOM01000023">
    <property type="protein sequence ID" value="MVN33704.1"/>
    <property type="molecule type" value="Genomic_DNA"/>
</dbReference>
<dbReference type="AlphaFoldDB" id="A0A844RMW1"/>
<dbReference type="CDD" id="cd05466">
    <property type="entry name" value="PBP2_LTTR_substrate"/>
    <property type="match status" value="1"/>
</dbReference>
<keyword evidence="2" id="KW-0805">Transcription regulation</keyword>
<reference evidence="5 6" key="1">
    <citation type="submission" date="2019-11" db="EMBL/GenBank/DDBJ databases">
        <title>Whole genome shotgun sequencing (WGS) data from Adlercreutzia equolifaciens ResAG-91, Eggerthella lenta MRI-F36, MRI-F37, MRI-F40, ResAG-49, ResAG-88, ResAG-121, ResAG-145, and Gordonibacter sp. ResAG-5, ResAG-26, ResAG-43, ResAG-50, ResAG-59.</title>
        <authorList>
            <person name="Stoll D.A."/>
            <person name="Danylec N."/>
            <person name="Franz C.M.A.P."/>
            <person name="Huch M."/>
        </authorList>
    </citation>
    <scope>NUCLEOTIDE SEQUENCE [LARGE SCALE GENOMIC DNA]</scope>
    <source>
        <strain evidence="5 6">ResAG-88</strain>
    </source>
</reference>
<dbReference type="PROSITE" id="PS50931">
    <property type="entry name" value="HTH_LYSR"/>
    <property type="match status" value="1"/>
</dbReference>
<dbReference type="Pfam" id="PF00126">
    <property type="entry name" value="HTH_1"/>
    <property type="match status" value="1"/>
</dbReference>
<organism evidence="5 6">
    <name type="scientific">Eggerthella lenta</name>
    <name type="common">Eubacterium lentum</name>
    <dbReference type="NCBI Taxonomy" id="84112"/>
    <lineage>
        <taxon>Bacteria</taxon>
        <taxon>Bacillati</taxon>
        <taxon>Actinomycetota</taxon>
        <taxon>Coriobacteriia</taxon>
        <taxon>Eggerthellales</taxon>
        <taxon>Eggerthellaceae</taxon>
        <taxon>Eggerthella</taxon>
    </lineage>
</organism>
<dbReference type="Gene3D" id="3.40.190.290">
    <property type="match status" value="1"/>
</dbReference>
<evidence type="ECO:0000313" key="6">
    <source>
        <dbReference type="Proteomes" id="UP000436429"/>
    </source>
</evidence>
<dbReference type="SUPFAM" id="SSF53850">
    <property type="entry name" value="Periplasmic binding protein-like II"/>
    <property type="match status" value="1"/>
</dbReference>
<comment type="caution">
    <text evidence="5">The sequence shown here is derived from an EMBL/GenBank/DDBJ whole genome shotgun (WGS) entry which is preliminary data.</text>
</comment>
<proteinExistence type="inferred from homology"/>
<keyword evidence="3" id="KW-0238">DNA-binding</keyword>
<dbReference type="InterPro" id="IPR000847">
    <property type="entry name" value="LysR_HTH_N"/>
</dbReference>